<evidence type="ECO:0000313" key="2">
    <source>
        <dbReference type="EMBL" id="BAM99112.1"/>
    </source>
</evidence>
<dbReference type="EMBL" id="AB711120">
    <property type="protein sequence ID" value="BAM99112.1"/>
    <property type="molecule type" value="Genomic_DNA"/>
</dbReference>
<proteinExistence type="predicted"/>
<reference evidence="2 3" key="1">
    <citation type="journal article" date="2013" name="Virus Genes">
        <title>Complete nucleotide sequence of Bacillus subtilis (natto) bacteriophage PM1, a phage associated with disruption of food production.</title>
        <authorList>
            <person name="Umene K."/>
            <person name="Shiraishi A."/>
        </authorList>
    </citation>
    <scope>NUCLEOTIDE SEQUENCE [LARGE SCALE GENOMIC DNA]</scope>
    <source>
        <strain evidence="2">PM1</strain>
    </source>
</reference>
<keyword evidence="1" id="KW-0812">Transmembrane</keyword>
<feature type="transmembrane region" description="Helical" evidence="1">
    <location>
        <begin position="12"/>
        <end position="41"/>
    </location>
</feature>
<keyword evidence="1" id="KW-0472">Membrane</keyword>
<name>M4ZQZ6_9CAUD</name>
<keyword evidence="1" id="KW-1133">Transmembrane helix</keyword>
<protein>
    <submittedName>
        <fullName evidence="2">Uncharacterized protein</fullName>
    </submittedName>
</protein>
<evidence type="ECO:0000313" key="3">
    <source>
        <dbReference type="Proteomes" id="UP000011861"/>
    </source>
</evidence>
<keyword evidence="3" id="KW-1185">Reference proteome</keyword>
<evidence type="ECO:0000256" key="1">
    <source>
        <dbReference type="SAM" id="Phobius"/>
    </source>
</evidence>
<dbReference type="KEGG" id="vg:15042053"/>
<accession>M4ZQZ6</accession>
<organism evidence="2 3">
    <name type="scientific">Bacillus phage PM1</name>
    <dbReference type="NCBI Taxonomy" id="547228"/>
    <lineage>
        <taxon>Viruses</taxon>
        <taxon>Duplodnaviria</taxon>
        <taxon>Heunggongvirae</taxon>
        <taxon>Uroviricota</taxon>
        <taxon>Caudoviricetes</taxon>
        <taxon>Pemunavirus</taxon>
        <taxon>Pemunavirus PM1</taxon>
    </lineage>
</organism>
<dbReference type="RefSeq" id="YP_007678058.1">
    <property type="nucleotide sequence ID" value="NC_020883.1"/>
</dbReference>
<sequence>MALYMLHHTEILFLFVGLFVTIVAAVTAVPMIFAWVMYLFYKKIEEGEIS</sequence>
<dbReference type="Proteomes" id="UP000011861">
    <property type="component" value="Segment"/>
</dbReference>
<dbReference type="GeneID" id="15042053"/>